<evidence type="ECO:0000313" key="3">
    <source>
        <dbReference type="Proteomes" id="UP000735302"/>
    </source>
</evidence>
<accession>A0AAV3Y302</accession>
<dbReference type="AlphaFoldDB" id="A0AAV3Y302"/>
<protein>
    <submittedName>
        <fullName evidence="2">Uncharacterized protein</fullName>
    </submittedName>
</protein>
<gene>
    <name evidence="2" type="ORF">PoB_000334700</name>
</gene>
<dbReference type="Proteomes" id="UP000735302">
    <property type="component" value="Unassembled WGS sequence"/>
</dbReference>
<reference evidence="2 3" key="1">
    <citation type="journal article" date="2021" name="Elife">
        <title>Chloroplast acquisition without the gene transfer in kleptoplastic sea slugs, Plakobranchus ocellatus.</title>
        <authorList>
            <person name="Maeda T."/>
            <person name="Takahashi S."/>
            <person name="Yoshida T."/>
            <person name="Shimamura S."/>
            <person name="Takaki Y."/>
            <person name="Nagai Y."/>
            <person name="Toyoda A."/>
            <person name="Suzuki Y."/>
            <person name="Arimoto A."/>
            <person name="Ishii H."/>
            <person name="Satoh N."/>
            <person name="Nishiyama T."/>
            <person name="Hasebe M."/>
            <person name="Maruyama T."/>
            <person name="Minagawa J."/>
            <person name="Obokata J."/>
            <person name="Shigenobu S."/>
        </authorList>
    </citation>
    <scope>NUCLEOTIDE SEQUENCE [LARGE SCALE GENOMIC DNA]</scope>
</reference>
<dbReference type="EMBL" id="BLXT01000427">
    <property type="protein sequence ID" value="GFN76841.1"/>
    <property type="molecule type" value="Genomic_DNA"/>
</dbReference>
<evidence type="ECO:0000313" key="2">
    <source>
        <dbReference type="EMBL" id="GFN76841.1"/>
    </source>
</evidence>
<comment type="caution">
    <text evidence="2">The sequence shown here is derived from an EMBL/GenBank/DDBJ whole genome shotgun (WGS) entry which is preliminary data.</text>
</comment>
<feature type="region of interest" description="Disordered" evidence="1">
    <location>
        <begin position="1"/>
        <end position="20"/>
    </location>
</feature>
<name>A0AAV3Y302_9GAST</name>
<organism evidence="2 3">
    <name type="scientific">Plakobranchus ocellatus</name>
    <dbReference type="NCBI Taxonomy" id="259542"/>
    <lineage>
        <taxon>Eukaryota</taxon>
        <taxon>Metazoa</taxon>
        <taxon>Spiralia</taxon>
        <taxon>Lophotrochozoa</taxon>
        <taxon>Mollusca</taxon>
        <taxon>Gastropoda</taxon>
        <taxon>Heterobranchia</taxon>
        <taxon>Euthyneura</taxon>
        <taxon>Panpulmonata</taxon>
        <taxon>Sacoglossa</taxon>
        <taxon>Placobranchoidea</taxon>
        <taxon>Plakobranchidae</taxon>
        <taxon>Plakobranchus</taxon>
    </lineage>
</organism>
<keyword evidence="3" id="KW-1185">Reference proteome</keyword>
<evidence type="ECO:0000256" key="1">
    <source>
        <dbReference type="SAM" id="MobiDB-lite"/>
    </source>
</evidence>
<sequence length="107" mass="12146">MTLNYRKSNEDDDDGSEQNERLLHGSQTVELEAEMHRGMIVSELGFNHTPAKHNIIFTTSLCSVTKHSYAPMHASIRADVDMLCNTEQRKAVYGAMLITMLVQQQYT</sequence>
<proteinExistence type="predicted"/>